<dbReference type="GO" id="GO:0004089">
    <property type="term" value="F:carbonate dehydratase activity"/>
    <property type="evidence" value="ECO:0007669"/>
    <property type="project" value="UniProtKB-UniRule"/>
</dbReference>
<dbReference type="Gene3D" id="3.10.200.10">
    <property type="entry name" value="Alpha carbonic anhydrase"/>
    <property type="match status" value="1"/>
</dbReference>
<keyword evidence="7" id="KW-1185">Reference proteome</keyword>
<evidence type="ECO:0000313" key="6">
    <source>
        <dbReference type="Ensembl" id="ENSGMOP00000051034.1"/>
    </source>
</evidence>
<dbReference type="GO" id="GO:0005886">
    <property type="term" value="C:plasma membrane"/>
    <property type="evidence" value="ECO:0007669"/>
    <property type="project" value="TreeGrafter"/>
</dbReference>
<comment type="cofactor">
    <cofactor evidence="4">
        <name>Zn(2+)</name>
        <dbReference type="ChEBI" id="CHEBI:29105"/>
    </cofactor>
</comment>
<dbReference type="InterPro" id="IPR001148">
    <property type="entry name" value="CA_dom"/>
</dbReference>
<comment type="similarity">
    <text evidence="1 4">Belongs to the alpha-carbonic anhydrase family.</text>
</comment>
<keyword evidence="2 4" id="KW-0479">Metal-binding</keyword>
<dbReference type="Pfam" id="PF00194">
    <property type="entry name" value="Carb_anhydrase"/>
    <property type="match status" value="1"/>
</dbReference>
<dbReference type="Ensembl" id="ENSGMOT00000059883.1">
    <property type="protein sequence ID" value="ENSGMOP00000051034.1"/>
    <property type="gene ID" value="ENSGMOG00000031274.1"/>
</dbReference>
<feature type="domain" description="Alpha-carbonic anhydrase" evidence="5">
    <location>
        <begin position="1"/>
        <end position="167"/>
    </location>
</feature>
<dbReference type="GO" id="GO:0008270">
    <property type="term" value="F:zinc ion binding"/>
    <property type="evidence" value="ECO:0007669"/>
    <property type="project" value="UniProtKB-UniRule"/>
</dbReference>
<evidence type="ECO:0000256" key="4">
    <source>
        <dbReference type="RuleBase" id="RU367011"/>
    </source>
</evidence>
<evidence type="ECO:0000259" key="5">
    <source>
        <dbReference type="PROSITE" id="PS51144"/>
    </source>
</evidence>
<comment type="function">
    <text evidence="4">Reversible hydration of carbon dioxide.</text>
</comment>
<dbReference type="GeneTree" id="ENSGT00940000162972"/>
<keyword evidence="4" id="KW-0456">Lyase</keyword>
<dbReference type="InterPro" id="IPR023561">
    <property type="entry name" value="Carbonic_anhydrase_a-class"/>
</dbReference>
<feature type="chain" id="PRO_5045002982" description="Carbonic anhydrase" evidence="4">
    <location>
        <begin position="21"/>
        <end position="167"/>
    </location>
</feature>
<dbReference type="EC" id="4.2.1.1" evidence="4"/>
<evidence type="ECO:0000256" key="2">
    <source>
        <dbReference type="ARBA" id="ARBA00022723"/>
    </source>
</evidence>
<dbReference type="PANTHER" id="PTHR18952:SF134">
    <property type="entry name" value="CARBONIC ANHYDRASE 15"/>
    <property type="match status" value="1"/>
</dbReference>
<name>A0A8C5BU17_GADMO</name>
<dbReference type="SUPFAM" id="SSF51069">
    <property type="entry name" value="Carbonic anhydrase"/>
    <property type="match status" value="1"/>
</dbReference>
<evidence type="ECO:0000256" key="1">
    <source>
        <dbReference type="ARBA" id="ARBA00010718"/>
    </source>
</evidence>
<evidence type="ECO:0000256" key="3">
    <source>
        <dbReference type="ARBA" id="ARBA00022833"/>
    </source>
</evidence>
<keyword evidence="4" id="KW-0732">Signal</keyword>
<feature type="signal peptide" evidence="4">
    <location>
        <begin position="1"/>
        <end position="20"/>
    </location>
</feature>
<dbReference type="InterPro" id="IPR018338">
    <property type="entry name" value="Carbonic_anhydrase_a-class_CS"/>
</dbReference>
<dbReference type="PROSITE" id="PS00162">
    <property type="entry name" value="ALPHA_CA_1"/>
    <property type="match status" value="1"/>
</dbReference>
<comment type="catalytic activity">
    <reaction evidence="4">
        <text>hydrogencarbonate + H(+) = CO2 + H2O</text>
        <dbReference type="Rhea" id="RHEA:10748"/>
        <dbReference type="ChEBI" id="CHEBI:15377"/>
        <dbReference type="ChEBI" id="CHEBI:15378"/>
        <dbReference type="ChEBI" id="CHEBI:16526"/>
        <dbReference type="ChEBI" id="CHEBI:17544"/>
        <dbReference type="EC" id="4.2.1.1"/>
    </reaction>
</comment>
<sequence>MKAIVVSLFLLLNSFTRKQASKLLNVNNITAIFKIQIMMTRSYSLGEFLLEGFDVAQPGQWKLNNDGHSVVLDVGGGLSVSGGGLPGVYHTIQLHFHWGSPSSNGSEHTVDGQRYPMEMHIVNMKSTHPNVSVALGDPTGLAVLGVFVDVSSNALTLYRGDILNWKL</sequence>
<organism evidence="6 7">
    <name type="scientific">Gadus morhua</name>
    <name type="common">Atlantic cod</name>
    <dbReference type="NCBI Taxonomy" id="8049"/>
    <lineage>
        <taxon>Eukaryota</taxon>
        <taxon>Metazoa</taxon>
        <taxon>Chordata</taxon>
        <taxon>Craniata</taxon>
        <taxon>Vertebrata</taxon>
        <taxon>Euteleostomi</taxon>
        <taxon>Actinopterygii</taxon>
        <taxon>Neopterygii</taxon>
        <taxon>Teleostei</taxon>
        <taxon>Neoteleostei</taxon>
        <taxon>Acanthomorphata</taxon>
        <taxon>Zeiogadaria</taxon>
        <taxon>Gadariae</taxon>
        <taxon>Gadiformes</taxon>
        <taxon>Gadoidei</taxon>
        <taxon>Gadidae</taxon>
        <taxon>Gadus</taxon>
    </lineage>
</organism>
<keyword evidence="3 4" id="KW-0862">Zinc</keyword>
<dbReference type="PROSITE" id="PS51144">
    <property type="entry name" value="ALPHA_CA_2"/>
    <property type="match status" value="1"/>
</dbReference>
<reference evidence="6" key="2">
    <citation type="submission" date="2025-09" db="UniProtKB">
        <authorList>
            <consortium name="Ensembl"/>
        </authorList>
    </citation>
    <scope>IDENTIFICATION</scope>
</reference>
<dbReference type="PANTHER" id="PTHR18952">
    <property type="entry name" value="CARBONIC ANHYDRASE"/>
    <property type="match status" value="1"/>
</dbReference>
<accession>A0A8C5BU17</accession>
<evidence type="ECO:0000313" key="7">
    <source>
        <dbReference type="Proteomes" id="UP000694546"/>
    </source>
</evidence>
<dbReference type="Proteomes" id="UP000694546">
    <property type="component" value="Chromosome 4"/>
</dbReference>
<dbReference type="InterPro" id="IPR036398">
    <property type="entry name" value="CA_dom_sf"/>
</dbReference>
<protein>
    <recommendedName>
        <fullName evidence="4">Carbonic anhydrase</fullName>
        <ecNumber evidence="4">4.2.1.1</ecNumber>
    </recommendedName>
</protein>
<dbReference type="SMART" id="SM01057">
    <property type="entry name" value="Carb_anhydrase"/>
    <property type="match status" value="1"/>
</dbReference>
<dbReference type="AlphaFoldDB" id="A0A8C5BU17"/>
<reference evidence="6" key="1">
    <citation type="submission" date="2025-08" db="UniProtKB">
        <authorList>
            <consortium name="Ensembl"/>
        </authorList>
    </citation>
    <scope>IDENTIFICATION</scope>
</reference>
<proteinExistence type="inferred from homology"/>